<accession>A0ABX9AHB7</accession>
<proteinExistence type="predicted"/>
<keyword evidence="2" id="KW-1185">Reference proteome</keyword>
<reference evidence="1 2" key="1">
    <citation type="submission" date="2021-08" db="EMBL/GenBank/DDBJ databases">
        <title>Culture and genomic analysis of Symbiopectobacterium purcellii sp. nov. gen. nov., isolated from the leafhopper Empoasca decipiens.</title>
        <authorList>
            <person name="Nadal-Jimenez P."/>
            <person name="Siozios S."/>
            <person name="Halliday N."/>
            <person name="Camara M."/>
            <person name="Hurst G.D.D."/>
        </authorList>
    </citation>
    <scope>NUCLEOTIDE SEQUENCE [LARGE SCALE GENOMIC DNA]</scope>
    <source>
        <strain evidence="1 2">SyEd1</strain>
    </source>
</reference>
<sequence length="453" mass="52081">MLETKNMETTTPESEKDDVKVVNLVSCQMERENLTLIDVLRTISETIKSPLLSLIKETRIVYQYSIENNGCPAPISPEMQGVIETVTRCLDNLMSWDTHYNRGRLVSLIAASVISMLADSIEDKELSLDSVSEINGYILNLTKDIVSSLSTKQIKDMDSASANEEIMTMIKGLKYQNNKLTIHTENPIKTVFIDTGYNNFVDEESQKALYYDSKNYWYISRDESYTFEWQNALEKNHGYKLSGSDVVIINNSSPELYADGTFIKNNNIMKVLVEGQLYDVSEMYVRDNVYRYVAFCDNVYRPLINIGGAWFFESKNTPHVSYEIIDFINADEAVKSRLISKGVSHFDVEPIRFSTKVQFDKNGEQYIKINDGYYHLKGGVHSSRYIEGECDILPVEFNDDKYRCGYDIFGDIYNSYKKEVSVFSSVNEDEKSYLDSSVVKKLLKMICFQRMRL</sequence>
<protein>
    <submittedName>
        <fullName evidence="1">Uncharacterized protein</fullName>
    </submittedName>
</protein>
<gene>
    <name evidence="1" type="ORF">K6K13_14750</name>
</gene>
<evidence type="ECO:0000313" key="2">
    <source>
        <dbReference type="Proteomes" id="UP000825886"/>
    </source>
</evidence>
<dbReference type="Proteomes" id="UP000825886">
    <property type="component" value="Chromosome"/>
</dbReference>
<name>A0ABX9AHB7_9ENTR</name>
<evidence type="ECO:0000313" key="1">
    <source>
        <dbReference type="EMBL" id="QZN94549.1"/>
    </source>
</evidence>
<dbReference type="RefSeq" id="WP_222157670.1">
    <property type="nucleotide sequence ID" value="NZ_CP081864.1"/>
</dbReference>
<dbReference type="EMBL" id="CP081864">
    <property type="protein sequence ID" value="QZN94549.1"/>
    <property type="molecule type" value="Genomic_DNA"/>
</dbReference>
<organism evidence="1 2">
    <name type="scientific">Symbiopectobacterium purcellii</name>
    <dbReference type="NCBI Taxonomy" id="2871826"/>
    <lineage>
        <taxon>Bacteria</taxon>
        <taxon>Pseudomonadati</taxon>
        <taxon>Pseudomonadota</taxon>
        <taxon>Gammaproteobacteria</taxon>
        <taxon>Enterobacterales</taxon>
        <taxon>Enterobacteriaceae</taxon>
    </lineage>
</organism>